<organism evidence="4 5">
    <name type="scientific">Glonium stellatum</name>
    <dbReference type="NCBI Taxonomy" id="574774"/>
    <lineage>
        <taxon>Eukaryota</taxon>
        <taxon>Fungi</taxon>
        <taxon>Dikarya</taxon>
        <taxon>Ascomycota</taxon>
        <taxon>Pezizomycotina</taxon>
        <taxon>Dothideomycetes</taxon>
        <taxon>Pleosporomycetidae</taxon>
        <taxon>Gloniales</taxon>
        <taxon>Gloniaceae</taxon>
        <taxon>Glonium</taxon>
    </lineage>
</organism>
<feature type="domain" description="DUF7702" evidence="3">
    <location>
        <begin position="111"/>
        <end position="270"/>
    </location>
</feature>
<dbReference type="AlphaFoldDB" id="A0A8E2ESA5"/>
<keyword evidence="2" id="KW-0472">Membrane</keyword>
<dbReference type="EMBL" id="KV750697">
    <property type="protein sequence ID" value="OCL03690.1"/>
    <property type="molecule type" value="Genomic_DNA"/>
</dbReference>
<dbReference type="Proteomes" id="UP000250140">
    <property type="component" value="Unassembled WGS sequence"/>
</dbReference>
<keyword evidence="2" id="KW-0812">Transmembrane</keyword>
<feature type="region of interest" description="Disordered" evidence="1">
    <location>
        <begin position="308"/>
        <end position="362"/>
    </location>
</feature>
<dbReference type="PANTHER" id="PTHR42109">
    <property type="entry name" value="UNPLACED GENOMIC SCAFFOLD UM_SCAF_CONTIG_1.265, WHOLE GENOME SHOTGUN SEQUENCE"/>
    <property type="match status" value="1"/>
</dbReference>
<feature type="domain" description="DUF7702" evidence="3">
    <location>
        <begin position="2"/>
        <end position="98"/>
    </location>
</feature>
<dbReference type="PANTHER" id="PTHR42109:SF2">
    <property type="entry name" value="INTEGRAL MEMBRANE PROTEIN"/>
    <property type="match status" value="1"/>
</dbReference>
<name>A0A8E2ESA5_9PEZI</name>
<dbReference type="Pfam" id="PF24800">
    <property type="entry name" value="DUF7702"/>
    <property type="match status" value="2"/>
</dbReference>
<dbReference type="InterPro" id="IPR056119">
    <property type="entry name" value="DUF7702"/>
</dbReference>
<evidence type="ECO:0000256" key="2">
    <source>
        <dbReference type="SAM" id="Phobius"/>
    </source>
</evidence>
<evidence type="ECO:0000313" key="4">
    <source>
        <dbReference type="EMBL" id="OCL03690.1"/>
    </source>
</evidence>
<reference evidence="4 5" key="1">
    <citation type="journal article" date="2016" name="Nat. Commun.">
        <title>Ectomycorrhizal ecology is imprinted in the genome of the dominant symbiotic fungus Cenococcum geophilum.</title>
        <authorList>
            <consortium name="DOE Joint Genome Institute"/>
            <person name="Peter M."/>
            <person name="Kohler A."/>
            <person name="Ohm R.A."/>
            <person name="Kuo A."/>
            <person name="Krutzmann J."/>
            <person name="Morin E."/>
            <person name="Arend M."/>
            <person name="Barry K.W."/>
            <person name="Binder M."/>
            <person name="Choi C."/>
            <person name="Clum A."/>
            <person name="Copeland A."/>
            <person name="Grisel N."/>
            <person name="Haridas S."/>
            <person name="Kipfer T."/>
            <person name="LaButti K."/>
            <person name="Lindquist E."/>
            <person name="Lipzen A."/>
            <person name="Maire R."/>
            <person name="Meier B."/>
            <person name="Mihaltcheva S."/>
            <person name="Molinier V."/>
            <person name="Murat C."/>
            <person name="Poggeler S."/>
            <person name="Quandt C.A."/>
            <person name="Sperisen C."/>
            <person name="Tritt A."/>
            <person name="Tisserant E."/>
            <person name="Crous P.W."/>
            <person name="Henrissat B."/>
            <person name="Nehls U."/>
            <person name="Egli S."/>
            <person name="Spatafora J.W."/>
            <person name="Grigoriev I.V."/>
            <person name="Martin F.M."/>
        </authorList>
    </citation>
    <scope>NUCLEOTIDE SEQUENCE [LARGE SCALE GENOMIC DNA]</scope>
    <source>
        <strain evidence="4 5">CBS 207.34</strain>
    </source>
</reference>
<dbReference type="OrthoDB" id="2560628at2759"/>
<accession>A0A8E2ESA5</accession>
<feature type="compositionally biased region" description="Low complexity" evidence="1">
    <location>
        <begin position="308"/>
        <end position="349"/>
    </location>
</feature>
<keyword evidence="5" id="KW-1185">Reference proteome</keyword>
<evidence type="ECO:0000259" key="3">
    <source>
        <dbReference type="Pfam" id="PF24800"/>
    </source>
</evidence>
<feature type="transmembrane region" description="Helical" evidence="2">
    <location>
        <begin position="72"/>
        <end position="90"/>
    </location>
</feature>
<feature type="transmembrane region" description="Helical" evidence="2">
    <location>
        <begin position="249"/>
        <end position="270"/>
    </location>
</feature>
<evidence type="ECO:0000313" key="5">
    <source>
        <dbReference type="Proteomes" id="UP000250140"/>
    </source>
</evidence>
<gene>
    <name evidence="4" type="ORF">AOQ84DRAFT_325530</name>
</gene>
<feature type="transmembrane region" description="Helical" evidence="2">
    <location>
        <begin position="40"/>
        <end position="60"/>
    </location>
</feature>
<feature type="transmembrane region" description="Helical" evidence="2">
    <location>
        <begin position="6"/>
        <end position="28"/>
    </location>
</feature>
<evidence type="ECO:0000256" key="1">
    <source>
        <dbReference type="SAM" id="MobiDB-lite"/>
    </source>
</evidence>
<feature type="transmembrane region" description="Helical" evidence="2">
    <location>
        <begin position="209"/>
        <end position="229"/>
    </location>
</feature>
<protein>
    <recommendedName>
        <fullName evidence="3">DUF7702 domain-containing protein</fullName>
    </recommendedName>
</protein>
<sequence length="362" mass="40116">MVDSREALAIAQLVIYIPVFLCVIFIIFRHGFNKQAGWRFLGILCLVRIVGSYFEIAAVHHPDNKTDVEWSAILQSVGISPLLLTALGLLKRIIDETSTHIPSNSDYQMPLMSFGILGKLAYRFGKPATAAARRSRIIQIIYLPATIALILCISGGSDEASTNPSDQKSGKTEIRVGIIMFVFIYIALFLLTIITARDFGKILKGERRMFIAVVLSLPFLAVRILYGILTQFSNSKTFSMMNPQIWARILMSVIEEFIVVIMFTIVGLTIPKYSGDMARTGMPQASRGSSPDSGTAFQTYPVQQAQQAYHGQQAHQGQQAYQGQQVYQGQQAHQGRQGRQGYQGYQGAGPELRSDRPGYVPV</sequence>
<proteinExistence type="predicted"/>
<feature type="transmembrane region" description="Helical" evidence="2">
    <location>
        <begin position="137"/>
        <end position="156"/>
    </location>
</feature>
<feature type="transmembrane region" description="Helical" evidence="2">
    <location>
        <begin position="176"/>
        <end position="197"/>
    </location>
</feature>
<keyword evidence="2" id="KW-1133">Transmembrane helix</keyword>